<keyword evidence="2 3" id="KW-0802">TPR repeat</keyword>
<dbReference type="InterPro" id="IPR011990">
    <property type="entry name" value="TPR-like_helical_dom_sf"/>
</dbReference>
<dbReference type="OrthoDB" id="3030at2"/>
<dbReference type="PANTHER" id="PTHR45641:SF19">
    <property type="entry name" value="NEPHROCYSTIN-3"/>
    <property type="match status" value="1"/>
</dbReference>
<sequence length="671" mass="73728">MNHHSTGGQPDDAIDIDALLQGLDDIFAANEAPSKAEPYLLNALRIARHADDDAAELSILNELMGFYRSQGRHDDNAPVIERALMLTERMHLEGSEAWLSTLINAATSQRAAGNVDDSERLYLLALKSSDRIFEGNDRRLAALHNNLSMLYSSMGRYSEAEHQLDQALNILEQASVNPAEDIDVASSHSNLALLLLNTPSRTQESLDHAAKALEIYHQGGLETRAHFAAALAAYAQVLAHAGRPADSLPYYERALETIALHYGPNSEYYRTTEANLESVRALIPSPDQAHEAAQDVPAHPDAKDGPRRRIPHDGARPIQHGGKGSDGGGREGSRSITGMELSRAYWERYGKSLLAEGYPDYQGRIAAGLIGHGSECYGFDDAHSRDHDFGPGFCLWLSHEDFSRIGTRLQQDYEALPQEFLGFGPRETSVRARGSGRRVGVFEIGDFFRSITGYEQAPPQDHHAEWLMLDEATLAAATNGEIFADPFGRLSRTRQAFKLMPEDVRLALISKRLGMISQSGQYNLPRMLTRGDGAAAWLCIEQFTSAVSSLVFLLNTPIRAGYLPYYKWSFAALRRLGSRMGTRLPHLFGPLESLMRIASAACFGGHGTAEGEAGSEPAARQAIATIEAVCSEIVTALRQEGLSDSDETFLEWQRPYIEAHIHSADPCLHSI</sequence>
<evidence type="ECO:0000256" key="1">
    <source>
        <dbReference type="ARBA" id="ARBA00022737"/>
    </source>
</evidence>
<dbReference type="SUPFAM" id="SSF48452">
    <property type="entry name" value="TPR-like"/>
    <property type="match status" value="1"/>
</dbReference>
<evidence type="ECO:0000313" key="7">
    <source>
        <dbReference type="Proteomes" id="UP000029050"/>
    </source>
</evidence>
<organism evidence="6 7">
    <name type="scientific">Bifidobacterium psychraerophilum</name>
    <dbReference type="NCBI Taxonomy" id="218140"/>
    <lineage>
        <taxon>Bacteria</taxon>
        <taxon>Bacillati</taxon>
        <taxon>Actinomycetota</taxon>
        <taxon>Actinomycetes</taxon>
        <taxon>Bifidobacteriales</taxon>
        <taxon>Bifidobacteriaceae</taxon>
        <taxon>Bifidobacterium</taxon>
    </lineage>
</organism>
<dbReference type="Proteomes" id="UP000029050">
    <property type="component" value="Unassembled WGS sequence"/>
</dbReference>
<keyword evidence="7" id="KW-1185">Reference proteome</keyword>
<accession>A0A087CG35</accession>
<dbReference type="AlphaFoldDB" id="A0A087CG35"/>
<dbReference type="STRING" id="218140.BPSY_1084"/>
<protein>
    <submittedName>
        <fullName evidence="6">Tetratricopeptide TPR_2 repeat protein</fullName>
    </submittedName>
</protein>
<dbReference type="InterPro" id="IPR019734">
    <property type="entry name" value="TPR_rpt"/>
</dbReference>
<keyword evidence="1" id="KW-0677">Repeat</keyword>
<evidence type="ECO:0000259" key="5">
    <source>
        <dbReference type="Pfam" id="PF13228"/>
    </source>
</evidence>
<dbReference type="RefSeq" id="WP_051921739.1">
    <property type="nucleotide sequence ID" value="NZ_JGZI01000009.1"/>
</dbReference>
<name>A0A087CG35_9BIFI</name>
<dbReference type="SMART" id="SM00028">
    <property type="entry name" value="TPR"/>
    <property type="match status" value="3"/>
</dbReference>
<gene>
    <name evidence="6" type="ORF">BPSY_1084</name>
</gene>
<dbReference type="PANTHER" id="PTHR45641">
    <property type="entry name" value="TETRATRICOPEPTIDE REPEAT PROTEIN (AFU_ORTHOLOGUE AFUA_6G03870)"/>
    <property type="match status" value="1"/>
</dbReference>
<dbReference type="eggNOG" id="COG0457">
    <property type="taxonomic scope" value="Bacteria"/>
</dbReference>
<comment type="caution">
    <text evidence="6">The sequence shown here is derived from an EMBL/GenBank/DDBJ whole genome shotgun (WGS) entry which is preliminary data.</text>
</comment>
<dbReference type="Gene3D" id="1.25.40.10">
    <property type="entry name" value="Tetratricopeptide repeat domain"/>
    <property type="match status" value="2"/>
</dbReference>
<dbReference type="EMBL" id="JGZI01000009">
    <property type="protein sequence ID" value="KFI82235.1"/>
    <property type="molecule type" value="Genomic_DNA"/>
</dbReference>
<dbReference type="InterPro" id="IPR025117">
    <property type="entry name" value="DUF4037"/>
</dbReference>
<evidence type="ECO:0000256" key="3">
    <source>
        <dbReference type="PROSITE-ProRule" id="PRU00339"/>
    </source>
</evidence>
<dbReference type="PROSITE" id="PS50005">
    <property type="entry name" value="TPR"/>
    <property type="match status" value="1"/>
</dbReference>
<dbReference type="GeneID" id="98300293"/>
<feature type="repeat" description="TPR" evidence="3">
    <location>
        <begin position="141"/>
        <end position="174"/>
    </location>
</feature>
<feature type="region of interest" description="Disordered" evidence="4">
    <location>
        <begin position="287"/>
        <end position="334"/>
    </location>
</feature>
<evidence type="ECO:0000313" key="6">
    <source>
        <dbReference type="EMBL" id="KFI82235.1"/>
    </source>
</evidence>
<dbReference type="Pfam" id="PF13424">
    <property type="entry name" value="TPR_12"/>
    <property type="match status" value="1"/>
</dbReference>
<proteinExistence type="predicted"/>
<feature type="domain" description="DUF4037" evidence="5">
    <location>
        <begin position="466"/>
        <end position="568"/>
    </location>
</feature>
<reference evidence="6 7" key="1">
    <citation type="submission" date="2014-03" db="EMBL/GenBank/DDBJ databases">
        <title>Genomics of Bifidobacteria.</title>
        <authorList>
            <person name="Ventura M."/>
            <person name="Milani C."/>
            <person name="Lugli G.A."/>
        </authorList>
    </citation>
    <scope>NUCLEOTIDE SEQUENCE [LARGE SCALE GENOMIC DNA]</scope>
    <source>
        <strain evidence="6 7">LMG 21775</strain>
    </source>
</reference>
<feature type="compositionally biased region" description="Basic and acidic residues" evidence="4">
    <location>
        <begin position="288"/>
        <end position="315"/>
    </location>
</feature>
<evidence type="ECO:0000256" key="2">
    <source>
        <dbReference type="ARBA" id="ARBA00022803"/>
    </source>
</evidence>
<evidence type="ECO:0000256" key="4">
    <source>
        <dbReference type="SAM" id="MobiDB-lite"/>
    </source>
</evidence>
<dbReference type="Pfam" id="PF13228">
    <property type="entry name" value="DUF4037"/>
    <property type="match status" value="1"/>
</dbReference>